<reference evidence="7 8" key="1">
    <citation type="submission" date="2024-05" db="EMBL/GenBank/DDBJ databases">
        <authorList>
            <person name="Liu Q."/>
            <person name="Xin Y.-H."/>
        </authorList>
    </citation>
    <scope>NUCLEOTIDE SEQUENCE [LARGE SCALE GENOMIC DNA]</scope>
    <source>
        <strain evidence="7 8">CGMCC 1.10181</strain>
    </source>
</reference>
<evidence type="ECO:0000313" key="8">
    <source>
        <dbReference type="Proteomes" id="UP001419910"/>
    </source>
</evidence>
<dbReference type="EMBL" id="JBDIME010000036">
    <property type="protein sequence ID" value="MEN2792990.1"/>
    <property type="molecule type" value="Genomic_DNA"/>
</dbReference>
<protein>
    <submittedName>
        <fullName evidence="7">GlxA family transcriptional regulator</fullName>
    </submittedName>
</protein>
<dbReference type="InterPro" id="IPR029062">
    <property type="entry name" value="Class_I_gatase-like"/>
</dbReference>
<organism evidence="7 8">
    <name type="scientific">Sphingomonas oligophenolica</name>
    <dbReference type="NCBI Taxonomy" id="301154"/>
    <lineage>
        <taxon>Bacteria</taxon>
        <taxon>Pseudomonadati</taxon>
        <taxon>Pseudomonadota</taxon>
        <taxon>Alphaproteobacteria</taxon>
        <taxon>Sphingomonadales</taxon>
        <taxon>Sphingomonadaceae</taxon>
        <taxon>Sphingomonas</taxon>
    </lineage>
</organism>
<dbReference type="InterPro" id="IPR002818">
    <property type="entry name" value="DJ-1/PfpI"/>
</dbReference>
<evidence type="ECO:0000256" key="2">
    <source>
        <dbReference type="ARBA" id="ARBA00023125"/>
    </source>
</evidence>
<dbReference type="Gene3D" id="3.40.50.880">
    <property type="match status" value="1"/>
</dbReference>
<dbReference type="PANTHER" id="PTHR43130">
    <property type="entry name" value="ARAC-FAMILY TRANSCRIPTIONAL REGULATOR"/>
    <property type="match status" value="1"/>
</dbReference>
<name>A0ABU9YB34_9SPHN</name>
<dbReference type="PROSITE" id="PS01124">
    <property type="entry name" value="HTH_ARAC_FAMILY_2"/>
    <property type="match status" value="1"/>
</dbReference>
<dbReference type="InterPro" id="IPR018060">
    <property type="entry name" value="HTH_AraC"/>
</dbReference>
<dbReference type="InterPro" id="IPR052158">
    <property type="entry name" value="INH-QAR"/>
</dbReference>
<keyword evidence="5" id="KW-1133">Transmembrane helix</keyword>
<dbReference type="InterPro" id="IPR018062">
    <property type="entry name" value="HTH_AraC-typ_CS"/>
</dbReference>
<evidence type="ECO:0000256" key="5">
    <source>
        <dbReference type="SAM" id="Phobius"/>
    </source>
</evidence>
<dbReference type="PANTHER" id="PTHR43130:SF3">
    <property type="entry name" value="HTH-TYPE TRANSCRIPTIONAL REGULATOR RV1931C"/>
    <property type="match status" value="1"/>
</dbReference>
<dbReference type="SUPFAM" id="SSF52317">
    <property type="entry name" value="Class I glutamine amidotransferase-like"/>
    <property type="match status" value="1"/>
</dbReference>
<keyword evidence="3" id="KW-0804">Transcription</keyword>
<dbReference type="InterPro" id="IPR020449">
    <property type="entry name" value="Tscrpt_reg_AraC-type_HTH"/>
</dbReference>
<dbReference type="CDD" id="cd03136">
    <property type="entry name" value="GATase1_AraC_ArgR_like"/>
    <property type="match status" value="1"/>
</dbReference>
<evidence type="ECO:0000256" key="4">
    <source>
        <dbReference type="SAM" id="MobiDB-lite"/>
    </source>
</evidence>
<feature type="transmembrane region" description="Helical" evidence="5">
    <location>
        <begin position="12"/>
        <end position="31"/>
    </location>
</feature>
<keyword evidence="5" id="KW-0812">Transmembrane</keyword>
<sequence>MHHDDTMVQGRAVHIGLLLIDGFALMSYASFVEPFRAANVLSGAALYRWSNVTIAEPEVAASNGARLLSDARVGDVFKGDLLLVFAGGRPALFYDEKCFAWLRRLARQGIRIGGVSGGPFVLAAAGLLENKRATVHWEHAAEMEARFPRVELQSSLFTIDDDRLTCAGGIAALDLALALIDADHGAELTRQVREWFIGAGVRPADNVQRATVSERYKTTNRRLVAMLTAMETAVESPVPRKALADAAGVSQRQLERLCIREMGRTMDETYMGIRLDHAKNLLTSRSCSITEAAFACGFRSASHFSRRFKRSFGMSPSRAGTPLVGSEASKRKPAGLKS</sequence>
<evidence type="ECO:0000313" key="7">
    <source>
        <dbReference type="EMBL" id="MEN2792990.1"/>
    </source>
</evidence>
<dbReference type="RefSeq" id="WP_343889657.1">
    <property type="nucleotide sequence ID" value="NZ_BAAAEH010000023.1"/>
</dbReference>
<dbReference type="SMART" id="SM00342">
    <property type="entry name" value="HTH_ARAC"/>
    <property type="match status" value="1"/>
</dbReference>
<comment type="caution">
    <text evidence="7">The sequence shown here is derived from an EMBL/GenBank/DDBJ whole genome shotgun (WGS) entry which is preliminary data.</text>
</comment>
<dbReference type="Pfam" id="PF12833">
    <property type="entry name" value="HTH_18"/>
    <property type="match status" value="1"/>
</dbReference>
<gene>
    <name evidence="7" type="ORF">ABC974_25415</name>
</gene>
<feature type="domain" description="HTH araC/xylS-type" evidence="6">
    <location>
        <begin position="224"/>
        <end position="322"/>
    </location>
</feature>
<dbReference type="Gene3D" id="1.10.10.60">
    <property type="entry name" value="Homeodomain-like"/>
    <property type="match status" value="1"/>
</dbReference>
<keyword evidence="8" id="KW-1185">Reference proteome</keyword>
<dbReference type="PROSITE" id="PS00041">
    <property type="entry name" value="HTH_ARAC_FAMILY_1"/>
    <property type="match status" value="1"/>
</dbReference>
<dbReference type="PRINTS" id="PR00032">
    <property type="entry name" value="HTHARAC"/>
</dbReference>
<feature type="region of interest" description="Disordered" evidence="4">
    <location>
        <begin position="313"/>
        <end position="338"/>
    </location>
</feature>
<accession>A0ABU9YB34</accession>
<dbReference type="Pfam" id="PF01965">
    <property type="entry name" value="DJ-1_PfpI"/>
    <property type="match status" value="1"/>
</dbReference>
<keyword evidence="5" id="KW-0472">Membrane</keyword>
<proteinExistence type="predicted"/>
<evidence type="ECO:0000256" key="3">
    <source>
        <dbReference type="ARBA" id="ARBA00023163"/>
    </source>
</evidence>
<dbReference type="Proteomes" id="UP001419910">
    <property type="component" value="Unassembled WGS sequence"/>
</dbReference>
<evidence type="ECO:0000256" key="1">
    <source>
        <dbReference type="ARBA" id="ARBA00023015"/>
    </source>
</evidence>
<dbReference type="InterPro" id="IPR009057">
    <property type="entry name" value="Homeodomain-like_sf"/>
</dbReference>
<keyword evidence="2" id="KW-0238">DNA-binding</keyword>
<dbReference type="SUPFAM" id="SSF46689">
    <property type="entry name" value="Homeodomain-like"/>
    <property type="match status" value="1"/>
</dbReference>
<keyword evidence="1" id="KW-0805">Transcription regulation</keyword>
<evidence type="ECO:0000259" key="6">
    <source>
        <dbReference type="PROSITE" id="PS01124"/>
    </source>
</evidence>